<feature type="compositionally biased region" description="Polar residues" evidence="1">
    <location>
        <begin position="33"/>
        <end position="51"/>
    </location>
</feature>
<comment type="caution">
    <text evidence="2">The sequence shown here is derived from an EMBL/GenBank/DDBJ whole genome shotgun (WGS) entry which is preliminary data.</text>
</comment>
<dbReference type="Proteomes" id="UP001472677">
    <property type="component" value="Unassembled WGS sequence"/>
</dbReference>
<protein>
    <submittedName>
        <fullName evidence="2">Uncharacterized protein</fullName>
    </submittedName>
</protein>
<feature type="compositionally biased region" description="Polar residues" evidence="1">
    <location>
        <begin position="16"/>
        <end position="26"/>
    </location>
</feature>
<evidence type="ECO:0000256" key="1">
    <source>
        <dbReference type="SAM" id="MobiDB-lite"/>
    </source>
</evidence>
<feature type="region of interest" description="Disordered" evidence="1">
    <location>
        <begin position="1"/>
        <end position="82"/>
    </location>
</feature>
<dbReference type="EMBL" id="JBBPBM010000040">
    <property type="protein sequence ID" value="KAK8525346.1"/>
    <property type="molecule type" value="Genomic_DNA"/>
</dbReference>
<keyword evidence="3" id="KW-1185">Reference proteome</keyword>
<sequence length="82" mass="8459">MDSTGKSFPLPVEQVLMSTDGVQQASEPLAGVSTDSDTNSNSQPAVSNQTEPVVPGIVASRISHSDQPDTSTSSSLLTDQVV</sequence>
<evidence type="ECO:0000313" key="2">
    <source>
        <dbReference type="EMBL" id="KAK8525346.1"/>
    </source>
</evidence>
<name>A0ABR2CZE6_9ROSI</name>
<feature type="compositionally biased region" description="Low complexity" evidence="1">
    <location>
        <begin position="68"/>
        <end position="82"/>
    </location>
</feature>
<proteinExistence type="predicted"/>
<organism evidence="2 3">
    <name type="scientific">Hibiscus sabdariffa</name>
    <name type="common">roselle</name>
    <dbReference type="NCBI Taxonomy" id="183260"/>
    <lineage>
        <taxon>Eukaryota</taxon>
        <taxon>Viridiplantae</taxon>
        <taxon>Streptophyta</taxon>
        <taxon>Embryophyta</taxon>
        <taxon>Tracheophyta</taxon>
        <taxon>Spermatophyta</taxon>
        <taxon>Magnoliopsida</taxon>
        <taxon>eudicotyledons</taxon>
        <taxon>Gunneridae</taxon>
        <taxon>Pentapetalae</taxon>
        <taxon>rosids</taxon>
        <taxon>malvids</taxon>
        <taxon>Malvales</taxon>
        <taxon>Malvaceae</taxon>
        <taxon>Malvoideae</taxon>
        <taxon>Hibiscus</taxon>
    </lineage>
</organism>
<evidence type="ECO:0000313" key="3">
    <source>
        <dbReference type="Proteomes" id="UP001472677"/>
    </source>
</evidence>
<reference evidence="2 3" key="1">
    <citation type="journal article" date="2024" name="G3 (Bethesda)">
        <title>Genome assembly of Hibiscus sabdariffa L. provides insights into metabolisms of medicinal natural products.</title>
        <authorList>
            <person name="Kim T."/>
        </authorList>
    </citation>
    <scope>NUCLEOTIDE SEQUENCE [LARGE SCALE GENOMIC DNA]</scope>
    <source>
        <strain evidence="2">TK-2024</strain>
        <tissue evidence="2">Old leaves</tissue>
    </source>
</reference>
<accession>A0ABR2CZE6</accession>
<gene>
    <name evidence="2" type="ORF">V6N12_014041</name>
</gene>